<evidence type="ECO:0000259" key="4">
    <source>
        <dbReference type="PROSITE" id="PS50043"/>
    </source>
</evidence>
<evidence type="ECO:0000256" key="1">
    <source>
        <dbReference type="ARBA" id="ARBA00023015"/>
    </source>
</evidence>
<dbReference type="SUPFAM" id="SSF48452">
    <property type="entry name" value="TPR-like"/>
    <property type="match status" value="1"/>
</dbReference>
<dbReference type="GO" id="GO:0006355">
    <property type="term" value="P:regulation of DNA-templated transcription"/>
    <property type="evidence" value="ECO:0007669"/>
    <property type="project" value="InterPro"/>
</dbReference>
<keyword evidence="1" id="KW-0805">Transcription regulation</keyword>
<protein>
    <submittedName>
        <fullName evidence="5">LuxR C-terminal-related transcriptional regulator</fullName>
    </submittedName>
</protein>
<dbReference type="Pfam" id="PF00196">
    <property type="entry name" value="GerE"/>
    <property type="match status" value="1"/>
</dbReference>
<reference evidence="5" key="2">
    <citation type="submission" date="2021-09" db="EMBL/GenBank/DDBJ databases">
        <authorList>
            <person name="Gilroy R."/>
        </authorList>
    </citation>
    <scope>NUCLEOTIDE SEQUENCE</scope>
    <source>
        <strain evidence="5">CHK171-7178</strain>
    </source>
</reference>
<dbReference type="InterPro" id="IPR036388">
    <property type="entry name" value="WH-like_DNA-bd_sf"/>
</dbReference>
<evidence type="ECO:0000313" key="6">
    <source>
        <dbReference type="Proteomes" id="UP000698173"/>
    </source>
</evidence>
<dbReference type="SMART" id="SM00421">
    <property type="entry name" value="HTH_LUXR"/>
    <property type="match status" value="1"/>
</dbReference>
<accession>A0A921G210</accession>
<name>A0A921G210_SPOPS</name>
<dbReference type="InterPro" id="IPR027417">
    <property type="entry name" value="P-loop_NTPase"/>
</dbReference>
<dbReference type="SUPFAM" id="SSF46894">
    <property type="entry name" value="C-terminal effector domain of the bipartite response regulators"/>
    <property type="match status" value="1"/>
</dbReference>
<dbReference type="InterPro" id="IPR000792">
    <property type="entry name" value="Tscrpt_reg_LuxR_C"/>
</dbReference>
<dbReference type="InterPro" id="IPR041617">
    <property type="entry name" value="TPR_MalT"/>
</dbReference>
<dbReference type="InterPro" id="IPR011990">
    <property type="entry name" value="TPR-like_helical_dom_sf"/>
</dbReference>
<keyword evidence="2" id="KW-0238">DNA-binding</keyword>
<dbReference type="PANTHER" id="PTHR44688:SF16">
    <property type="entry name" value="DNA-BINDING TRANSCRIPTIONAL ACTIVATOR DEVR_DOSR"/>
    <property type="match status" value="1"/>
</dbReference>
<comment type="caution">
    <text evidence="5">The sequence shown here is derived from an EMBL/GenBank/DDBJ whole genome shotgun (WGS) entry which is preliminary data.</text>
</comment>
<dbReference type="Proteomes" id="UP000698173">
    <property type="component" value="Unassembled WGS sequence"/>
</dbReference>
<organism evidence="5 6">
    <name type="scientific">Sporosarcina psychrophila</name>
    <name type="common">Bacillus psychrophilus</name>
    <dbReference type="NCBI Taxonomy" id="1476"/>
    <lineage>
        <taxon>Bacteria</taxon>
        <taxon>Bacillati</taxon>
        <taxon>Bacillota</taxon>
        <taxon>Bacilli</taxon>
        <taxon>Bacillales</taxon>
        <taxon>Caryophanaceae</taxon>
        <taxon>Sporosarcina</taxon>
    </lineage>
</organism>
<dbReference type="PRINTS" id="PR00038">
    <property type="entry name" value="HTHLUXR"/>
</dbReference>
<dbReference type="PROSITE" id="PS00622">
    <property type="entry name" value="HTH_LUXR_1"/>
    <property type="match status" value="1"/>
</dbReference>
<gene>
    <name evidence="5" type="ORF">K8V56_14745</name>
</gene>
<evidence type="ECO:0000313" key="5">
    <source>
        <dbReference type="EMBL" id="HJF33017.1"/>
    </source>
</evidence>
<dbReference type="PANTHER" id="PTHR44688">
    <property type="entry name" value="DNA-BINDING TRANSCRIPTIONAL ACTIVATOR DEVR_DOSR"/>
    <property type="match status" value="1"/>
</dbReference>
<dbReference type="Gene3D" id="1.10.10.10">
    <property type="entry name" value="Winged helix-like DNA-binding domain superfamily/Winged helix DNA-binding domain"/>
    <property type="match status" value="1"/>
</dbReference>
<keyword evidence="3" id="KW-0804">Transcription</keyword>
<sequence length="848" mass="97737">MQGVLLTSKITLPMNTGKIVERERLTQLLQRGSRSKLLFVRAPAGYGKTTMLSQWAIQHEGPIAWFTVDVTDNDLLRFWEYVAYTVFASFRSSTASSILSMFHAQSSFSSEKLIDSLLNEISLLPGNIQIIIDDYHLIENANIHAMMEQFMNYLPSNTKVCLSSRMDLPLPFAKWREKSWLSEIGIEQLRLTYEEGKEFYEQQNIVFDHAHHLQTVVDVTEGWAAGLQLAGLSLASDSERDGDFSQFDGRHPFVAEFLMKEVFETLSPSSHFFLLCTSILDQLTPEICDKLTRRSDSHERLHELEKKGLFIIRLHEKEPIFRYHNLLTETLRSELENRYADDFIVLMNEKVALILYEKGDFICAIEHALNGHMYGRAEEWIMANIIDVLTAERFTVFVRWIRTLLDNYYDVNPQMKVMYAFALAALHNLEEADRILIDLESQVKMDQWMGKAEYSGAVYDFLGVKAYLIILRTGDMGQALKLIKQRLDSNKPEDSVWDAIATQYNQTESSLFRTTICSKGKLLLDENEMFYFNGFRTDAFENFNMAGYSYGIRAEKLYEWNRLEEASEEQKKAMSFRNRFQDPGLFIPMAFLESRIHALKKNFLEAHTALDNELEKVNAQHWKDALYIMKALFFLRENKVVQAENELAKTTMKNNRGLALENPFRSLVDARILLEKGQPEDALQLIIRVKIQALEEEQVTTIIESAVLEALCYSMLSNEAEALYALHEAIVRGEPYGYLRTFIDEPTIIPLLKRYLKSHRQGLLGQRDTVSLSYVEHLLSESRGQNNVLDLLTPREQEVIQLLASGASNRDIAKQLFLKEGTVRVYLTSIYEKLNVNSRTQAILLLSE</sequence>
<dbReference type="PROSITE" id="PS50043">
    <property type="entry name" value="HTH_LUXR_2"/>
    <property type="match status" value="1"/>
</dbReference>
<dbReference type="SUPFAM" id="SSF52540">
    <property type="entry name" value="P-loop containing nucleoside triphosphate hydrolases"/>
    <property type="match status" value="1"/>
</dbReference>
<dbReference type="Pfam" id="PF17874">
    <property type="entry name" value="TPR_MalT"/>
    <property type="match status" value="1"/>
</dbReference>
<dbReference type="CDD" id="cd06170">
    <property type="entry name" value="LuxR_C_like"/>
    <property type="match status" value="1"/>
</dbReference>
<dbReference type="InterPro" id="IPR059106">
    <property type="entry name" value="WHD_MalT"/>
</dbReference>
<evidence type="ECO:0000256" key="3">
    <source>
        <dbReference type="ARBA" id="ARBA00023163"/>
    </source>
</evidence>
<dbReference type="Gene3D" id="3.40.50.300">
    <property type="entry name" value="P-loop containing nucleotide triphosphate hydrolases"/>
    <property type="match status" value="1"/>
</dbReference>
<dbReference type="GO" id="GO:0003677">
    <property type="term" value="F:DNA binding"/>
    <property type="evidence" value="ECO:0007669"/>
    <property type="project" value="UniProtKB-KW"/>
</dbReference>
<dbReference type="Gene3D" id="1.25.40.10">
    <property type="entry name" value="Tetratricopeptide repeat domain"/>
    <property type="match status" value="1"/>
</dbReference>
<proteinExistence type="predicted"/>
<evidence type="ECO:0000256" key="2">
    <source>
        <dbReference type="ARBA" id="ARBA00023125"/>
    </source>
</evidence>
<dbReference type="Pfam" id="PF25873">
    <property type="entry name" value="WHD_MalT"/>
    <property type="match status" value="1"/>
</dbReference>
<reference evidence="5" key="1">
    <citation type="journal article" date="2021" name="PeerJ">
        <title>Extensive microbial diversity within the chicken gut microbiome revealed by metagenomics and culture.</title>
        <authorList>
            <person name="Gilroy R."/>
            <person name="Ravi A."/>
            <person name="Getino M."/>
            <person name="Pursley I."/>
            <person name="Horton D.L."/>
            <person name="Alikhan N.F."/>
            <person name="Baker D."/>
            <person name="Gharbi K."/>
            <person name="Hall N."/>
            <person name="Watson M."/>
            <person name="Adriaenssens E.M."/>
            <person name="Foster-Nyarko E."/>
            <person name="Jarju S."/>
            <person name="Secka A."/>
            <person name="Antonio M."/>
            <person name="Oren A."/>
            <person name="Chaudhuri R.R."/>
            <person name="La Ragione R."/>
            <person name="Hildebrand F."/>
            <person name="Pallen M.J."/>
        </authorList>
    </citation>
    <scope>NUCLEOTIDE SEQUENCE</scope>
    <source>
        <strain evidence="5">CHK171-7178</strain>
    </source>
</reference>
<dbReference type="AlphaFoldDB" id="A0A921G210"/>
<dbReference type="InterPro" id="IPR016032">
    <property type="entry name" value="Sig_transdc_resp-reg_C-effctor"/>
</dbReference>
<dbReference type="EMBL" id="DYWT01000237">
    <property type="protein sequence ID" value="HJF33017.1"/>
    <property type="molecule type" value="Genomic_DNA"/>
</dbReference>
<feature type="domain" description="HTH luxR-type" evidence="4">
    <location>
        <begin position="785"/>
        <end position="848"/>
    </location>
</feature>